<keyword evidence="3" id="KW-0804">Transcription</keyword>
<evidence type="ECO:0000256" key="3">
    <source>
        <dbReference type="ARBA" id="ARBA00023163"/>
    </source>
</evidence>
<organism evidence="5 6">
    <name type="scientific">Alginatibacterium sediminis</name>
    <dbReference type="NCBI Taxonomy" id="2164068"/>
    <lineage>
        <taxon>Bacteria</taxon>
        <taxon>Pseudomonadati</taxon>
        <taxon>Pseudomonadota</taxon>
        <taxon>Gammaproteobacteria</taxon>
        <taxon>Alteromonadales</taxon>
        <taxon>Alteromonadaceae</taxon>
        <taxon>Alginatibacterium</taxon>
    </lineage>
</organism>
<keyword evidence="1" id="KW-0805">Transcription regulation</keyword>
<dbReference type="SUPFAM" id="SSF46785">
    <property type="entry name" value="Winged helix' DNA-binding domain"/>
    <property type="match status" value="1"/>
</dbReference>
<keyword evidence="2" id="KW-0238">DNA-binding</keyword>
<dbReference type="PROSITE" id="PS01117">
    <property type="entry name" value="HTH_MARR_1"/>
    <property type="match status" value="1"/>
</dbReference>
<gene>
    <name evidence="5" type="ORF">DBZ36_10030</name>
</gene>
<dbReference type="Pfam" id="PF01047">
    <property type="entry name" value="MarR"/>
    <property type="match status" value="1"/>
</dbReference>
<dbReference type="InterPro" id="IPR036388">
    <property type="entry name" value="WH-like_DNA-bd_sf"/>
</dbReference>
<dbReference type="OrthoDB" id="32523at2"/>
<dbReference type="PRINTS" id="PR00598">
    <property type="entry name" value="HTHMARR"/>
</dbReference>
<evidence type="ECO:0000259" key="4">
    <source>
        <dbReference type="PROSITE" id="PS50995"/>
    </source>
</evidence>
<dbReference type="GO" id="GO:0003677">
    <property type="term" value="F:DNA binding"/>
    <property type="evidence" value="ECO:0007669"/>
    <property type="project" value="UniProtKB-KW"/>
</dbReference>
<evidence type="ECO:0000313" key="6">
    <source>
        <dbReference type="Proteomes" id="UP000286482"/>
    </source>
</evidence>
<dbReference type="InterPro" id="IPR036390">
    <property type="entry name" value="WH_DNA-bd_sf"/>
</dbReference>
<comment type="caution">
    <text evidence="5">The sequence shown here is derived from an EMBL/GenBank/DDBJ whole genome shotgun (WGS) entry which is preliminary data.</text>
</comment>
<dbReference type="PANTHER" id="PTHR42756:SF1">
    <property type="entry name" value="TRANSCRIPTIONAL REPRESSOR OF EMRAB OPERON"/>
    <property type="match status" value="1"/>
</dbReference>
<protein>
    <submittedName>
        <fullName evidence="5">MarR family transcriptional regulator</fullName>
    </submittedName>
</protein>
<dbReference type="PANTHER" id="PTHR42756">
    <property type="entry name" value="TRANSCRIPTIONAL REGULATOR, MARR"/>
    <property type="match status" value="1"/>
</dbReference>
<dbReference type="RefSeq" id="WP_120354808.1">
    <property type="nucleotide sequence ID" value="NZ_RAQO01000005.1"/>
</dbReference>
<proteinExistence type="predicted"/>
<dbReference type="AlphaFoldDB" id="A0A420EDI0"/>
<dbReference type="SMART" id="SM00347">
    <property type="entry name" value="HTH_MARR"/>
    <property type="match status" value="1"/>
</dbReference>
<dbReference type="EMBL" id="RAQO01000005">
    <property type="protein sequence ID" value="RKF18728.1"/>
    <property type="molecule type" value="Genomic_DNA"/>
</dbReference>
<dbReference type="Gene3D" id="1.10.10.10">
    <property type="entry name" value="Winged helix-like DNA-binding domain superfamily/Winged helix DNA-binding domain"/>
    <property type="match status" value="1"/>
</dbReference>
<evidence type="ECO:0000256" key="2">
    <source>
        <dbReference type="ARBA" id="ARBA00023125"/>
    </source>
</evidence>
<feature type="domain" description="HTH marR-type" evidence="4">
    <location>
        <begin position="23"/>
        <end position="156"/>
    </location>
</feature>
<sequence>MKDKVDDILLQWADTKPNLNCDSMGIVGRLRQVSLDWQKQLDTVFKAHELSSIEFDILATLRRNQLPLTPTELYKTLMLSSGAVSTWIEKLVQRGLIERLASPADRRSCQVQLTQAGVIELDAALVSHVENMDAMVNMLDGKEQAQLANLLKKVLLANN</sequence>
<dbReference type="GO" id="GO:0003700">
    <property type="term" value="F:DNA-binding transcription factor activity"/>
    <property type="evidence" value="ECO:0007669"/>
    <property type="project" value="InterPro"/>
</dbReference>
<evidence type="ECO:0000256" key="1">
    <source>
        <dbReference type="ARBA" id="ARBA00023015"/>
    </source>
</evidence>
<dbReference type="PROSITE" id="PS50995">
    <property type="entry name" value="HTH_MARR_2"/>
    <property type="match status" value="1"/>
</dbReference>
<name>A0A420EDI0_9ALTE</name>
<dbReference type="InterPro" id="IPR000835">
    <property type="entry name" value="HTH_MarR-typ"/>
</dbReference>
<reference evidence="5 6" key="1">
    <citation type="submission" date="2018-09" db="EMBL/GenBank/DDBJ databases">
        <authorList>
            <person name="Wang Z."/>
        </authorList>
    </citation>
    <scope>NUCLEOTIDE SEQUENCE [LARGE SCALE GENOMIC DNA]</scope>
    <source>
        <strain evidence="5 6">ALS 81</strain>
    </source>
</reference>
<dbReference type="InterPro" id="IPR023187">
    <property type="entry name" value="Tscrpt_reg_MarR-type_CS"/>
</dbReference>
<accession>A0A420EDI0</accession>
<dbReference type="Proteomes" id="UP000286482">
    <property type="component" value="Unassembled WGS sequence"/>
</dbReference>
<evidence type="ECO:0000313" key="5">
    <source>
        <dbReference type="EMBL" id="RKF18728.1"/>
    </source>
</evidence>
<keyword evidence="6" id="KW-1185">Reference proteome</keyword>